<name>A0A0G4FDD2_VITBC</name>
<evidence type="ECO:0000256" key="1">
    <source>
        <dbReference type="SAM" id="SignalP"/>
    </source>
</evidence>
<dbReference type="EMBL" id="CDMY01000412">
    <property type="protein sequence ID" value="CEM11244.1"/>
    <property type="molecule type" value="Genomic_DNA"/>
</dbReference>
<evidence type="ECO:0000313" key="2">
    <source>
        <dbReference type="EMBL" id="CEM11244.1"/>
    </source>
</evidence>
<proteinExistence type="predicted"/>
<gene>
    <name evidence="2" type="ORF">Vbra_5764</name>
</gene>
<feature type="chain" id="PRO_5005188441" evidence="1">
    <location>
        <begin position="24"/>
        <end position="241"/>
    </location>
</feature>
<keyword evidence="3" id="KW-1185">Reference proteome</keyword>
<reference evidence="2 3" key="1">
    <citation type="submission" date="2014-11" db="EMBL/GenBank/DDBJ databases">
        <authorList>
            <person name="Zhu J."/>
            <person name="Qi W."/>
            <person name="Song R."/>
        </authorList>
    </citation>
    <scope>NUCLEOTIDE SEQUENCE [LARGE SCALE GENOMIC DNA]</scope>
</reference>
<protein>
    <submittedName>
        <fullName evidence="2">Uncharacterized protein</fullName>
    </submittedName>
</protein>
<evidence type="ECO:0000313" key="3">
    <source>
        <dbReference type="Proteomes" id="UP000041254"/>
    </source>
</evidence>
<accession>A0A0G4FDD2</accession>
<keyword evidence="1" id="KW-0732">Signal</keyword>
<dbReference type="InParanoid" id="A0A0G4FDD2"/>
<sequence>MIGRSACLALCVAVGAIALCVTATSTRRQHIDTALHQHVTSAGLSALLKRHAAPKAMVSHAQQDAVTGAPSHQLYQAAQQLSQAADKFTLTAKEAAKQLSVTADELSTMAMAIDKAQGSITMMQMAGTARTHEIGECGVIEYDYNKVTHRHCISGWVCVIKRRRTDLKGSVDEKREGECVSHADREKHCRDNTDLGFIGYESHRFDSHVFEDKRTFYFCLGKEYELEREEREERERRDKRS</sequence>
<feature type="signal peptide" evidence="1">
    <location>
        <begin position="1"/>
        <end position="23"/>
    </location>
</feature>
<dbReference type="VEuPathDB" id="CryptoDB:Vbra_5764"/>
<dbReference type="Proteomes" id="UP000041254">
    <property type="component" value="Unassembled WGS sequence"/>
</dbReference>
<organism evidence="2 3">
    <name type="scientific">Vitrella brassicaformis (strain CCMP3155)</name>
    <dbReference type="NCBI Taxonomy" id="1169540"/>
    <lineage>
        <taxon>Eukaryota</taxon>
        <taxon>Sar</taxon>
        <taxon>Alveolata</taxon>
        <taxon>Colpodellida</taxon>
        <taxon>Vitrellaceae</taxon>
        <taxon>Vitrella</taxon>
    </lineage>
</organism>
<dbReference type="AlphaFoldDB" id="A0A0G4FDD2"/>